<evidence type="ECO:0000313" key="2">
    <source>
        <dbReference type="Proteomes" id="UP001597264"/>
    </source>
</evidence>
<keyword evidence="2" id="KW-1185">Reference proteome</keyword>
<dbReference type="EC" id="4.2.2.2" evidence="1"/>
<reference evidence="2" key="1">
    <citation type="journal article" date="2019" name="Int. J. Syst. Evol. Microbiol.">
        <title>The Global Catalogue of Microorganisms (GCM) 10K type strain sequencing project: providing services to taxonomists for standard genome sequencing and annotation.</title>
        <authorList>
            <consortium name="The Broad Institute Genomics Platform"/>
            <consortium name="The Broad Institute Genome Sequencing Center for Infectious Disease"/>
            <person name="Wu L."/>
            <person name="Ma J."/>
        </authorList>
    </citation>
    <scope>NUCLEOTIDE SEQUENCE [LARGE SCALE GENOMIC DNA]</scope>
    <source>
        <strain evidence="2">CCUG 54356</strain>
    </source>
</reference>
<organism evidence="1 2">
    <name type="scientific">Microbulbifer celer</name>
    <dbReference type="NCBI Taxonomy" id="435905"/>
    <lineage>
        <taxon>Bacteria</taxon>
        <taxon>Pseudomonadati</taxon>
        <taxon>Pseudomonadota</taxon>
        <taxon>Gammaproteobacteria</taxon>
        <taxon>Cellvibrionales</taxon>
        <taxon>Microbulbiferaceae</taxon>
        <taxon>Microbulbifer</taxon>
    </lineage>
</organism>
<dbReference type="GO" id="GO:0030570">
    <property type="term" value="F:pectate lyase activity"/>
    <property type="evidence" value="ECO:0007669"/>
    <property type="project" value="UniProtKB-EC"/>
</dbReference>
<gene>
    <name evidence="1" type="primary">pelA</name>
    <name evidence="1" type="ORF">ACFQ2X_08055</name>
</gene>
<dbReference type="SUPFAM" id="SSF81853">
    <property type="entry name" value="Family 10 polysaccharide lyase"/>
    <property type="match status" value="1"/>
</dbReference>
<accession>A0ABW3U822</accession>
<evidence type="ECO:0000313" key="1">
    <source>
        <dbReference type="EMBL" id="MFD1216546.1"/>
    </source>
</evidence>
<sequence length="364" mass="41591">MAGPLSEESRYQPISIDGFYDAIKHWDDRTGENAVPHYQLHQIEKIADNILLYQRDSGGWPTNKHPLRVVLDEERVVALENQNLADASFDNRNIYPQIQYLSEVYKQTGNVRYRDAALRGLRYTLDRQYPNGGWAHSPDRHERAYYRHITIADEVMPGVLGFLRKVAEGKPPFGYIDSKLRQRAASAVARGDALLLRLQVRIDGKPTGWAGQYHETSLEPVKGRAYELPGILAWETVPVLEYLMSIPNPSADVIAAVQGGSAWLESAKLSGFRIAKVDTAGQRFDYHAADYDLVVVEDEQAKPIWARFYDLKSSEPFLANRDGSKVYQLSAVDIERRTGYSWYGYWPERLLQERYPVWKQDNGL</sequence>
<comment type="caution">
    <text evidence="1">The sequence shown here is derived from an EMBL/GenBank/DDBJ whole genome shotgun (WGS) entry which is preliminary data.</text>
</comment>
<dbReference type="Gene3D" id="1.50.10.20">
    <property type="match status" value="1"/>
</dbReference>
<protein>
    <submittedName>
        <fullName evidence="1">Pectate lyase</fullName>
        <ecNumber evidence="1">4.2.2.2</ecNumber>
    </submittedName>
</protein>
<dbReference type="RefSeq" id="WP_230438655.1">
    <property type="nucleotide sequence ID" value="NZ_CP087715.1"/>
</dbReference>
<dbReference type="EMBL" id="JBHTLR010000007">
    <property type="protein sequence ID" value="MFD1216546.1"/>
    <property type="molecule type" value="Genomic_DNA"/>
</dbReference>
<dbReference type="NCBIfam" id="TIGR02474">
    <property type="entry name" value="pec_lyase"/>
    <property type="match status" value="1"/>
</dbReference>
<dbReference type="Pfam" id="PF09492">
    <property type="entry name" value="Pec_lyase"/>
    <property type="match status" value="1"/>
</dbReference>
<name>A0ABW3U822_9GAMM</name>
<proteinExistence type="predicted"/>
<dbReference type="Proteomes" id="UP001597264">
    <property type="component" value="Unassembled WGS sequence"/>
</dbReference>
<keyword evidence="1" id="KW-0456">Lyase</keyword>
<dbReference type="InterPro" id="IPR012669">
    <property type="entry name" value="Pectate_lyase"/>
</dbReference>